<organism evidence="5 6">
    <name type="scientific">Sphingomonas xanthus</name>
    <dbReference type="NCBI Taxonomy" id="2594473"/>
    <lineage>
        <taxon>Bacteria</taxon>
        <taxon>Pseudomonadati</taxon>
        <taxon>Pseudomonadota</taxon>
        <taxon>Alphaproteobacteria</taxon>
        <taxon>Sphingomonadales</taxon>
        <taxon>Sphingomonadaceae</taxon>
        <taxon>Sphingomonas</taxon>
    </lineage>
</organism>
<evidence type="ECO:0000256" key="3">
    <source>
        <dbReference type="ARBA" id="ARBA00023125"/>
    </source>
</evidence>
<proteinExistence type="inferred from homology"/>
<gene>
    <name evidence="5" type="ORF">FMM02_02625</name>
</gene>
<dbReference type="RefSeq" id="WP_147493411.1">
    <property type="nucleotide sequence ID" value="NZ_CP041659.1"/>
</dbReference>
<dbReference type="InterPro" id="IPR005650">
    <property type="entry name" value="BlaI_family"/>
</dbReference>
<dbReference type="Gene3D" id="1.10.10.10">
    <property type="entry name" value="Winged helix-like DNA-binding domain superfamily/Winged helix DNA-binding domain"/>
    <property type="match status" value="1"/>
</dbReference>
<dbReference type="Gene3D" id="1.10.4040.10">
    <property type="entry name" value="Penicillinase repressor domain"/>
    <property type="match status" value="1"/>
</dbReference>
<accession>A0A516IPV8</accession>
<dbReference type="PIRSF" id="PIRSF019455">
    <property type="entry name" value="CopR_AtkY"/>
    <property type="match status" value="1"/>
</dbReference>
<reference evidence="5 6" key="1">
    <citation type="submission" date="2019-07" db="EMBL/GenBank/DDBJ databases">
        <title>Sphingomonas AE3 Genome sequencing and assembly.</title>
        <authorList>
            <person name="Kim H."/>
        </authorList>
    </citation>
    <scope>NUCLEOTIDE SEQUENCE [LARGE SCALE GENOMIC DNA]</scope>
    <source>
        <strain evidence="5 6">AE3</strain>
    </source>
</reference>
<evidence type="ECO:0000256" key="1">
    <source>
        <dbReference type="ARBA" id="ARBA00011046"/>
    </source>
</evidence>
<dbReference type="Proteomes" id="UP000321857">
    <property type="component" value="Chromosome"/>
</dbReference>
<evidence type="ECO:0000313" key="6">
    <source>
        <dbReference type="Proteomes" id="UP000321857"/>
    </source>
</evidence>
<dbReference type="Pfam" id="PF03965">
    <property type="entry name" value="Penicillinase_R"/>
    <property type="match status" value="1"/>
</dbReference>
<dbReference type="EMBL" id="CP041659">
    <property type="protein sequence ID" value="QDP18952.1"/>
    <property type="molecule type" value="Genomic_DNA"/>
</dbReference>
<comment type="similarity">
    <text evidence="1">Belongs to the BlaI transcriptional regulatory family.</text>
</comment>
<dbReference type="OrthoDB" id="279010at2"/>
<dbReference type="InterPro" id="IPR036388">
    <property type="entry name" value="WH-like_DNA-bd_sf"/>
</dbReference>
<evidence type="ECO:0000313" key="5">
    <source>
        <dbReference type="EMBL" id="QDP18952.1"/>
    </source>
</evidence>
<dbReference type="GO" id="GO:0003677">
    <property type="term" value="F:DNA binding"/>
    <property type="evidence" value="ECO:0007669"/>
    <property type="project" value="UniProtKB-KW"/>
</dbReference>
<keyword evidence="2" id="KW-0805">Transcription regulation</keyword>
<dbReference type="GO" id="GO:0045892">
    <property type="term" value="P:negative regulation of DNA-templated transcription"/>
    <property type="evidence" value="ECO:0007669"/>
    <property type="project" value="InterPro"/>
</dbReference>
<evidence type="ECO:0000256" key="4">
    <source>
        <dbReference type="ARBA" id="ARBA00023163"/>
    </source>
</evidence>
<dbReference type="InterPro" id="IPR036390">
    <property type="entry name" value="WH_DNA-bd_sf"/>
</dbReference>
<keyword evidence="6" id="KW-1185">Reference proteome</keyword>
<evidence type="ECO:0000256" key="2">
    <source>
        <dbReference type="ARBA" id="ARBA00023015"/>
    </source>
</evidence>
<name>A0A516IPV8_9SPHN</name>
<dbReference type="KEGG" id="sxa:FMM02_02625"/>
<keyword evidence="4" id="KW-0804">Transcription</keyword>
<protein>
    <submittedName>
        <fullName evidence="5">BlaI/MecI/CopY family transcriptional regulator</fullName>
    </submittedName>
</protein>
<keyword evidence="3" id="KW-0238">DNA-binding</keyword>
<dbReference type="SUPFAM" id="SSF46785">
    <property type="entry name" value="Winged helix' DNA-binding domain"/>
    <property type="match status" value="1"/>
</dbReference>
<dbReference type="AlphaFoldDB" id="A0A516IPV8"/>
<sequence>MDIRISDAELDVMEVLWAASQPLTAADIAERIDAERGWSLATVKTMLSRLAAKGALGHREDGRRFLYSPAIRRDAYVGTESRRFVEKLFGGRLSPLVAHLAEGDALGEEDIAAIEALLKELKS</sequence>